<evidence type="ECO:0000256" key="2">
    <source>
        <dbReference type="ARBA" id="ARBA00007663"/>
    </source>
</evidence>
<evidence type="ECO:0000256" key="12">
    <source>
        <dbReference type="ARBA" id="ARBA00048366"/>
    </source>
</evidence>
<comment type="similarity">
    <text evidence="2 13">Belongs to the SUA5 family.</text>
</comment>
<reference evidence="16" key="1">
    <citation type="submission" date="2022-09" db="EMBL/GenBank/DDBJ databases">
        <title>Actin cytoskeleton and complex cell architecture in an #Asgard archaeon.</title>
        <authorList>
            <person name="Ponce Toledo R.I."/>
            <person name="Schleper C."/>
            <person name="Rodrigues Oliveira T."/>
            <person name="Wollweber F."/>
            <person name="Xu J."/>
            <person name="Rittmann S."/>
            <person name="Klingl A."/>
            <person name="Pilhofer M."/>
        </authorList>
    </citation>
    <scope>NUCLEOTIDE SEQUENCE</scope>
    <source>
        <strain evidence="16">B-35</strain>
    </source>
</reference>
<evidence type="ECO:0000256" key="5">
    <source>
        <dbReference type="ARBA" id="ARBA00022490"/>
    </source>
</evidence>
<proteinExistence type="inferred from homology"/>
<dbReference type="InterPro" id="IPR006070">
    <property type="entry name" value="Sua5-like_dom"/>
</dbReference>
<evidence type="ECO:0000256" key="1">
    <source>
        <dbReference type="ARBA" id="ARBA00004496"/>
    </source>
</evidence>
<keyword evidence="17" id="KW-1185">Reference proteome</keyword>
<comment type="function">
    <text evidence="13">Required for the formation of a threonylcarbamoyl group on adenosine at position 37 (t(6)A37) in tRNAs that read codons beginning with adenine.</text>
</comment>
<evidence type="ECO:0000313" key="17">
    <source>
        <dbReference type="Proteomes" id="UP001208689"/>
    </source>
</evidence>
<keyword evidence="10 13" id="KW-0067">ATP-binding</keyword>
<dbReference type="Gene3D" id="3.40.50.11030">
    <property type="entry name" value="Threonylcarbamoyl-AMP synthase, C-terminal domain"/>
    <property type="match status" value="1"/>
</dbReference>
<sequence>METKIISLDPTGFTRLDLEEAVYLMQNGEIIGFPTETVYGLGASILNPESLKKIYLAKGRPMDNPLIVHISHMDMLPALVKQIPERISILCDRYWPGPLTILFEKSELVSDLVTAGLSTVAIRMPANEIARALIRELGEPIAAPSANSSGKPSPTNAMHVFNDLKGIIPLILDGGSCDYGVESTVIDVHSNPPLILRPGGITLEELQEVLPNIQVYGKNQKDKALEEKPSTPGLKYTHYSPNAPVILLTGTNEEIQAKLQKTYLQYKENQSKIGIIHTHKTIELPILISQDQDTYVHSLGINKNELIDSQDFNAALIQQGLFAKLREMDMENVDVIIVEAISEKKEGLAVMNRLQKAAFKIL</sequence>
<dbReference type="PIRSF" id="PIRSF004930">
    <property type="entry name" value="Tln_factor_SUA5"/>
    <property type="match status" value="1"/>
</dbReference>
<evidence type="ECO:0000256" key="11">
    <source>
        <dbReference type="ARBA" id="ARBA00029774"/>
    </source>
</evidence>
<dbReference type="GO" id="GO:0061710">
    <property type="term" value="F:L-threonylcarbamoyladenylate synthase"/>
    <property type="evidence" value="ECO:0007669"/>
    <property type="project" value="UniProtKB-EC"/>
</dbReference>
<evidence type="ECO:0000259" key="14">
    <source>
        <dbReference type="Pfam" id="PF01300"/>
    </source>
</evidence>
<keyword evidence="7 13" id="KW-0819">tRNA processing</keyword>
<evidence type="ECO:0000256" key="9">
    <source>
        <dbReference type="ARBA" id="ARBA00022741"/>
    </source>
</evidence>
<evidence type="ECO:0000259" key="15">
    <source>
        <dbReference type="Pfam" id="PF03481"/>
    </source>
</evidence>
<keyword evidence="9 13" id="KW-0547">Nucleotide-binding</keyword>
<evidence type="ECO:0000256" key="13">
    <source>
        <dbReference type="PIRNR" id="PIRNR004930"/>
    </source>
</evidence>
<evidence type="ECO:0000313" key="16">
    <source>
        <dbReference type="EMBL" id="UYP46549.1"/>
    </source>
</evidence>
<dbReference type="EC" id="2.7.7.87" evidence="3 13"/>
<accession>A0ABY6HVF9</accession>
<dbReference type="PANTHER" id="PTHR17490">
    <property type="entry name" value="SUA5"/>
    <property type="match status" value="1"/>
</dbReference>
<gene>
    <name evidence="16" type="ORF">NEF87_002834</name>
</gene>
<organism evidence="16 17">
    <name type="scientific">Candidatus Lokiarchaeum ossiferum</name>
    <dbReference type="NCBI Taxonomy" id="2951803"/>
    <lineage>
        <taxon>Archaea</taxon>
        <taxon>Promethearchaeati</taxon>
        <taxon>Promethearchaeota</taxon>
        <taxon>Promethearchaeia</taxon>
        <taxon>Promethearchaeales</taxon>
        <taxon>Promethearchaeaceae</taxon>
        <taxon>Candidatus Lokiarchaeum</taxon>
    </lineage>
</organism>
<dbReference type="PANTHER" id="PTHR17490:SF16">
    <property type="entry name" value="THREONYLCARBAMOYL-AMP SYNTHASE"/>
    <property type="match status" value="1"/>
</dbReference>
<protein>
    <recommendedName>
        <fullName evidence="4 13">Threonylcarbamoyl-AMP synthase</fullName>
        <shortName evidence="13">TC-AMP synthase</shortName>
        <ecNumber evidence="3 13">2.7.7.87</ecNumber>
    </recommendedName>
    <alternativeName>
        <fullName evidence="11 13">L-threonylcarbamoyladenylate synthase</fullName>
    </alternativeName>
</protein>
<keyword evidence="5 13" id="KW-0963">Cytoplasm</keyword>
<dbReference type="Pfam" id="PF01300">
    <property type="entry name" value="Sua5_yciO_yrdC"/>
    <property type="match status" value="1"/>
</dbReference>
<comment type="catalytic activity">
    <reaction evidence="12 13">
        <text>L-threonine + hydrogencarbonate + ATP = L-threonylcarbamoyladenylate + diphosphate + H2O</text>
        <dbReference type="Rhea" id="RHEA:36407"/>
        <dbReference type="ChEBI" id="CHEBI:15377"/>
        <dbReference type="ChEBI" id="CHEBI:17544"/>
        <dbReference type="ChEBI" id="CHEBI:30616"/>
        <dbReference type="ChEBI" id="CHEBI:33019"/>
        <dbReference type="ChEBI" id="CHEBI:57926"/>
        <dbReference type="ChEBI" id="CHEBI:73682"/>
        <dbReference type="EC" id="2.7.7.87"/>
    </reaction>
</comment>
<comment type="subcellular location">
    <subcellularLocation>
        <location evidence="1 13">Cytoplasm</location>
    </subcellularLocation>
</comment>
<evidence type="ECO:0000256" key="10">
    <source>
        <dbReference type="ARBA" id="ARBA00022840"/>
    </source>
</evidence>
<dbReference type="InterPro" id="IPR050156">
    <property type="entry name" value="TC-AMP_synthase_SUA5"/>
</dbReference>
<name>A0ABY6HVF9_9ARCH</name>
<evidence type="ECO:0000256" key="4">
    <source>
        <dbReference type="ARBA" id="ARBA00015492"/>
    </source>
</evidence>
<dbReference type="Proteomes" id="UP001208689">
    <property type="component" value="Chromosome"/>
</dbReference>
<evidence type="ECO:0000256" key="7">
    <source>
        <dbReference type="ARBA" id="ARBA00022694"/>
    </source>
</evidence>
<evidence type="ECO:0000256" key="3">
    <source>
        <dbReference type="ARBA" id="ARBA00012584"/>
    </source>
</evidence>
<evidence type="ECO:0000256" key="8">
    <source>
        <dbReference type="ARBA" id="ARBA00022695"/>
    </source>
</evidence>
<dbReference type="Gene3D" id="3.90.870.10">
    <property type="entry name" value="DHBP synthase"/>
    <property type="match status" value="1"/>
</dbReference>
<dbReference type="InterPro" id="IPR010923">
    <property type="entry name" value="T(6)A37_SUA5"/>
</dbReference>
<dbReference type="SUPFAM" id="SSF55821">
    <property type="entry name" value="YrdC/RibB"/>
    <property type="match status" value="1"/>
</dbReference>
<dbReference type="InterPro" id="IPR005145">
    <property type="entry name" value="Sua5_C"/>
</dbReference>
<dbReference type="InterPro" id="IPR017945">
    <property type="entry name" value="DHBP_synth_RibB-like_a/b_dom"/>
</dbReference>
<keyword evidence="8 13" id="KW-0548">Nucleotidyltransferase</keyword>
<dbReference type="EMBL" id="CP104013">
    <property type="protein sequence ID" value="UYP46549.1"/>
    <property type="molecule type" value="Genomic_DNA"/>
</dbReference>
<keyword evidence="6 13" id="KW-0808">Transferase</keyword>
<dbReference type="Pfam" id="PF03481">
    <property type="entry name" value="Sua5_C"/>
    <property type="match status" value="1"/>
</dbReference>
<feature type="domain" description="Threonylcarbamoyl-AMP synthase C-terminal" evidence="15">
    <location>
        <begin position="201"/>
        <end position="358"/>
    </location>
</feature>
<feature type="domain" description="YrdC-like" evidence="14">
    <location>
        <begin position="25"/>
        <end position="199"/>
    </location>
</feature>
<evidence type="ECO:0000256" key="6">
    <source>
        <dbReference type="ARBA" id="ARBA00022679"/>
    </source>
</evidence>
<dbReference type="NCBIfam" id="TIGR00057">
    <property type="entry name" value="L-threonylcarbamoyladenylate synthase"/>
    <property type="match status" value="1"/>
</dbReference>
<dbReference type="InterPro" id="IPR038385">
    <property type="entry name" value="Sua5/YwlC_C"/>
</dbReference>